<dbReference type="PANTHER" id="PTHR31793">
    <property type="entry name" value="4-HYDROXYBENZOYL-COA THIOESTERASE FAMILY MEMBER"/>
    <property type="match status" value="1"/>
</dbReference>
<name>A0A4R6SAH5_LABRH</name>
<comment type="caution">
    <text evidence="1">The sequence shown here is derived from an EMBL/GenBank/DDBJ whole genome shotgun (WGS) entry which is preliminary data.</text>
</comment>
<dbReference type="Pfam" id="PF13279">
    <property type="entry name" value="4HBT_2"/>
    <property type="match status" value="1"/>
</dbReference>
<dbReference type="GO" id="GO:0047617">
    <property type="term" value="F:fatty acyl-CoA hydrolase activity"/>
    <property type="evidence" value="ECO:0007669"/>
    <property type="project" value="TreeGrafter"/>
</dbReference>
<dbReference type="PANTHER" id="PTHR31793:SF24">
    <property type="entry name" value="LONG-CHAIN ACYL-COA THIOESTERASE FADM"/>
    <property type="match status" value="1"/>
</dbReference>
<evidence type="ECO:0000313" key="2">
    <source>
        <dbReference type="Proteomes" id="UP000295444"/>
    </source>
</evidence>
<reference evidence="1 2" key="1">
    <citation type="submission" date="2019-03" db="EMBL/GenBank/DDBJ databases">
        <title>Genomic Encyclopedia of Type Strains, Phase IV (KMG-IV): sequencing the most valuable type-strain genomes for metagenomic binning, comparative biology and taxonomic classification.</title>
        <authorList>
            <person name="Goeker M."/>
        </authorList>
    </citation>
    <scope>NUCLEOTIDE SEQUENCE [LARGE SCALE GENOMIC DNA]</scope>
    <source>
        <strain evidence="1 2">DSM 45361</strain>
    </source>
</reference>
<dbReference type="Proteomes" id="UP000295444">
    <property type="component" value="Unassembled WGS sequence"/>
</dbReference>
<accession>A0A4R6SAH5</accession>
<evidence type="ECO:0000313" key="1">
    <source>
        <dbReference type="EMBL" id="TDP96417.1"/>
    </source>
</evidence>
<keyword evidence="1" id="KW-0378">Hydrolase</keyword>
<keyword evidence="2" id="KW-1185">Reference proteome</keyword>
<dbReference type="EMBL" id="SNXZ01000004">
    <property type="protein sequence ID" value="TDP96417.1"/>
    <property type="molecule type" value="Genomic_DNA"/>
</dbReference>
<dbReference type="SUPFAM" id="SSF54637">
    <property type="entry name" value="Thioesterase/thiol ester dehydrase-isomerase"/>
    <property type="match status" value="1"/>
</dbReference>
<sequence>MGVFVAQVRPRWSDMDLYGHVNHARTVTLLEEARIQLLFAEAARHGAEDMARGLVVARLVVDYHAPLLADGREIRVEMAVREMRAASFVLDYNVHCGPSESDSLAATAETMLVTYDTTATRPRRLSEAERDFLAAWRAESV</sequence>
<protein>
    <submittedName>
        <fullName evidence="1">Acyl-CoA thioester hydrolase</fullName>
    </submittedName>
</protein>
<dbReference type="AlphaFoldDB" id="A0A4R6SAH5"/>
<proteinExistence type="predicted"/>
<dbReference type="OrthoDB" id="9799036at2"/>
<dbReference type="Gene3D" id="3.10.129.10">
    <property type="entry name" value="Hotdog Thioesterase"/>
    <property type="match status" value="1"/>
</dbReference>
<dbReference type="CDD" id="cd00586">
    <property type="entry name" value="4HBT"/>
    <property type="match status" value="1"/>
</dbReference>
<dbReference type="InterPro" id="IPR050563">
    <property type="entry name" value="4-hydroxybenzoyl-CoA_TE"/>
</dbReference>
<gene>
    <name evidence="1" type="ORF">EV186_104404</name>
</gene>
<dbReference type="InterPro" id="IPR029069">
    <property type="entry name" value="HotDog_dom_sf"/>
</dbReference>
<organism evidence="1 2">
    <name type="scientific">Labedaea rhizosphaerae</name>
    <dbReference type="NCBI Taxonomy" id="598644"/>
    <lineage>
        <taxon>Bacteria</taxon>
        <taxon>Bacillati</taxon>
        <taxon>Actinomycetota</taxon>
        <taxon>Actinomycetes</taxon>
        <taxon>Pseudonocardiales</taxon>
        <taxon>Pseudonocardiaceae</taxon>
        <taxon>Labedaea</taxon>
    </lineage>
</organism>